<reference evidence="2" key="1">
    <citation type="submission" date="2021-01" db="EMBL/GenBank/DDBJ databases">
        <authorList>
            <person name="Corre E."/>
            <person name="Pelletier E."/>
            <person name="Niang G."/>
            <person name="Scheremetjew M."/>
            <person name="Finn R."/>
            <person name="Kale V."/>
            <person name="Holt S."/>
            <person name="Cochrane G."/>
            <person name="Meng A."/>
            <person name="Brown T."/>
            <person name="Cohen L."/>
        </authorList>
    </citation>
    <scope>NUCLEOTIDE SEQUENCE</scope>
    <source>
        <strain evidence="2">CCMP127</strain>
    </source>
</reference>
<accession>A0A7S3PDD9</accession>
<feature type="compositionally biased region" description="Acidic residues" evidence="1">
    <location>
        <begin position="263"/>
        <end position="272"/>
    </location>
</feature>
<protein>
    <submittedName>
        <fullName evidence="2">Uncharacterized protein</fullName>
    </submittedName>
</protein>
<evidence type="ECO:0000256" key="1">
    <source>
        <dbReference type="SAM" id="MobiDB-lite"/>
    </source>
</evidence>
<feature type="region of interest" description="Disordered" evidence="1">
    <location>
        <begin position="263"/>
        <end position="323"/>
    </location>
</feature>
<sequence>MKESTTVATPSRPPTKHKRRFCKVEGCERIVKSQGLCQRHGAKPCKCKVPGCGKQAQGNFAKMCKAHFRQGGDSMEVCSPVSIKSRASMDNQAFLEASAITLSGTIFNNQKAGTPVAAAAAAAPRANVVSKVPQDNVNKNGDTKFPRVLSYHPNTAYDQVIPASIAWDPQSGSPMPLLACLQAGMLEKPTGWHRAEERATRSLPPVTTPQDSLEPWELELLFIEILILTGNPQLSFSYLAHAWGQPDGFHLTIGRRVCGGAEDANEISESDSDTVSQNNNRPTGKEESTASDNTHDSRQGRENADRDKSPLDTLIALLSSSGD</sequence>
<name>A0A7S3PDD9_9STRA</name>
<gene>
    <name evidence="2" type="ORF">ACOF00016_LOCUS16911</name>
</gene>
<proteinExistence type="predicted"/>
<dbReference type="AlphaFoldDB" id="A0A7S3PDD9"/>
<feature type="compositionally biased region" description="Polar residues" evidence="1">
    <location>
        <begin position="273"/>
        <end position="282"/>
    </location>
</feature>
<feature type="compositionally biased region" description="Basic and acidic residues" evidence="1">
    <location>
        <begin position="283"/>
        <end position="310"/>
    </location>
</feature>
<organism evidence="2">
    <name type="scientific">Amphora coffeiformis</name>
    <dbReference type="NCBI Taxonomy" id="265554"/>
    <lineage>
        <taxon>Eukaryota</taxon>
        <taxon>Sar</taxon>
        <taxon>Stramenopiles</taxon>
        <taxon>Ochrophyta</taxon>
        <taxon>Bacillariophyta</taxon>
        <taxon>Bacillariophyceae</taxon>
        <taxon>Bacillariophycidae</taxon>
        <taxon>Thalassiophysales</taxon>
        <taxon>Catenulaceae</taxon>
        <taxon>Amphora</taxon>
    </lineage>
</organism>
<evidence type="ECO:0000313" key="2">
    <source>
        <dbReference type="EMBL" id="CAE0420124.1"/>
    </source>
</evidence>
<dbReference type="EMBL" id="HBIM01022848">
    <property type="protein sequence ID" value="CAE0420124.1"/>
    <property type="molecule type" value="Transcribed_RNA"/>
</dbReference>